<keyword evidence="3" id="KW-1185">Reference proteome</keyword>
<dbReference type="Proteomes" id="UP001165122">
    <property type="component" value="Unassembled WGS sequence"/>
</dbReference>
<accession>A0A9W7DVV6</accession>
<dbReference type="EMBL" id="BRXW01000477">
    <property type="protein sequence ID" value="GMH58279.1"/>
    <property type="molecule type" value="Genomic_DNA"/>
</dbReference>
<dbReference type="OrthoDB" id="194277at2759"/>
<comment type="caution">
    <text evidence="2">The sequence shown here is derived from an EMBL/GenBank/DDBJ whole genome shotgun (WGS) entry which is preliminary data.</text>
</comment>
<feature type="signal peptide" evidence="1">
    <location>
        <begin position="1"/>
        <end position="18"/>
    </location>
</feature>
<reference evidence="3" key="1">
    <citation type="journal article" date="2023" name="Commun. Biol.">
        <title>Genome analysis of Parmales, the sister group of diatoms, reveals the evolutionary specialization of diatoms from phago-mixotrophs to photoautotrophs.</title>
        <authorList>
            <person name="Ban H."/>
            <person name="Sato S."/>
            <person name="Yoshikawa S."/>
            <person name="Yamada K."/>
            <person name="Nakamura Y."/>
            <person name="Ichinomiya M."/>
            <person name="Sato N."/>
            <person name="Blanc-Mathieu R."/>
            <person name="Endo H."/>
            <person name="Kuwata A."/>
            <person name="Ogata H."/>
        </authorList>
    </citation>
    <scope>NUCLEOTIDE SEQUENCE [LARGE SCALE GENOMIC DNA]</scope>
    <source>
        <strain evidence="3">NIES 3700</strain>
    </source>
</reference>
<evidence type="ECO:0000256" key="1">
    <source>
        <dbReference type="SAM" id="SignalP"/>
    </source>
</evidence>
<protein>
    <submittedName>
        <fullName evidence="2">Uncharacterized protein</fullName>
    </submittedName>
</protein>
<feature type="chain" id="PRO_5040861852" evidence="1">
    <location>
        <begin position="19"/>
        <end position="204"/>
    </location>
</feature>
<proteinExistence type="predicted"/>
<keyword evidence="1" id="KW-0732">Signal</keyword>
<name>A0A9W7DVV6_9STRA</name>
<dbReference type="AlphaFoldDB" id="A0A9W7DVV6"/>
<sequence length="204" mass="22317">MMIVCLILSLTLLPSLLAFHIPAFTRTTTTLQSLHGQNSVFLPIDQLQSDSYSPLAIPLLGSYPDIPTQLYLDKSGTYISQAGEWSLSFENCDPSMGGMGQAIVEGNNAIYNRPYGEFVGFIANGADCGITLPLSDIEVLFIIDKTTRICPERRFYIVDEGGVLVVKAGKGGEECLGEVVMVKVPWVEEMGGKKTGFSEEEEYF</sequence>
<evidence type="ECO:0000313" key="2">
    <source>
        <dbReference type="EMBL" id="GMH58279.1"/>
    </source>
</evidence>
<organism evidence="2 3">
    <name type="scientific">Triparma laevis f. longispina</name>
    <dbReference type="NCBI Taxonomy" id="1714387"/>
    <lineage>
        <taxon>Eukaryota</taxon>
        <taxon>Sar</taxon>
        <taxon>Stramenopiles</taxon>
        <taxon>Ochrophyta</taxon>
        <taxon>Bolidophyceae</taxon>
        <taxon>Parmales</taxon>
        <taxon>Triparmaceae</taxon>
        <taxon>Triparma</taxon>
    </lineage>
</organism>
<gene>
    <name evidence="2" type="ORF">TrLO_g12568</name>
</gene>
<evidence type="ECO:0000313" key="3">
    <source>
        <dbReference type="Proteomes" id="UP001165122"/>
    </source>
</evidence>